<evidence type="ECO:0000313" key="1">
    <source>
        <dbReference type="EMBL" id="PAV68771.1"/>
    </source>
</evidence>
<sequence>MFCACSILGLLEAGDSSGCGLRGDFDGRAASEHAVADHAQADHLVGAIDFHRDLGTAEARRQAHVVFALLEACAVEVSSLMIGNDNGVITRLSWIGSGSGMRIESRAGARPVCTTISTSLSPALALFLSSSSSAWSSSGVFGRSSAALR</sequence>
<protein>
    <submittedName>
        <fullName evidence="1">Uncharacterized protein</fullName>
    </submittedName>
</protein>
<organism evidence="1 2">
    <name type="scientific">Diploscapter pachys</name>
    <dbReference type="NCBI Taxonomy" id="2018661"/>
    <lineage>
        <taxon>Eukaryota</taxon>
        <taxon>Metazoa</taxon>
        <taxon>Ecdysozoa</taxon>
        <taxon>Nematoda</taxon>
        <taxon>Chromadorea</taxon>
        <taxon>Rhabditida</taxon>
        <taxon>Rhabditina</taxon>
        <taxon>Rhabditomorpha</taxon>
        <taxon>Rhabditoidea</taxon>
        <taxon>Rhabditidae</taxon>
        <taxon>Diploscapter</taxon>
    </lineage>
</organism>
<keyword evidence="2" id="KW-1185">Reference proteome</keyword>
<comment type="caution">
    <text evidence="1">The sequence shown here is derived from an EMBL/GenBank/DDBJ whole genome shotgun (WGS) entry which is preliminary data.</text>
</comment>
<reference evidence="1 2" key="1">
    <citation type="journal article" date="2017" name="Curr. Biol.">
        <title>Genome architecture and evolution of a unichromosomal asexual nematode.</title>
        <authorList>
            <person name="Fradin H."/>
            <person name="Zegar C."/>
            <person name="Gutwein M."/>
            <person name="Lucas J."/>
            <person name="Kovtun M."/>
            <person name="Corcoran D."/>
            <person name="Baugh L.R."/>
            <person name="Kiontke K."/>
            <person name="Gunsalus K."/>
            <person name="Fitch D.H."/>
            <person name="Piano F."/>
        </authorList>
    </citation>
    <scope>NUCLEOTIDE SEQUENCE [LARGE SCALE GENOMIC DNA]</scope>
    <source>
        <strain evidence="1">PF1309</strain>
    </source>
</reference>
<gene>
    <name evidence="1" type="ORF">WR25_24802</name>
</gene>
<dbReference type="AlphaFoldDB" id="A0A2A2K4D8"/>
<dbReference type="Proteomes" id="UP000218231">
    <property type="component" value="Unassembled WGS sequence"/>
</dbReference>
<proteinExistence type="predicted"/>
<dbReference type="EMBL" id="LIAE01009688">
    <property type="protein sequence ID" value="PAV68771.1"/>
    <property type="molecule type" value="Genomic_DNA"/>
</dbReference>
<name>A0A2A2K4D8_9BILA</name>
<evidence type="ECO:0000313" key="2">
    <source>
        <dbReference type="Proteomes" id="UP000218231"/>
    </source>
</evidence>
<accession>A0A2A2K4D8</accession>